<name>A0A2U9C5X5_SCOMX</name>
<feature type="region of interest" description="Disordered" evidence="1">
    <location>
        <begin position="1"/>
        <end position="20"/>
    </location>
</feature>
<reference evidence="2 3" key="1">
    <citation type="submission" date="2017-12" db="EMBL/GenBank/DDBJ databases">
        <title>Integrating genomic resources of turbot (Scophthalmus maximus) in depth evaluation of genetic and physical mapping variation across individuals.</title>
        <authorList>
            <person name="Martinez P."/>
        </authorList>
    </citation>
    <scope>NUCLEOTIDE SEQUENCE [LARGE SCALE GENOMIC DNA]</scope>
</reference>
<keyword evidence="3" id="KW-1185">Reference proteome</keyword>
<accession>A0A2U9C5X5</accession>
<evidence type="ECO:0000313" key="2">
    <source>
        <dbReference type="EMBL" id="AWP11995.1"/>
    </source>
</evidence>
<dbReference type="AlphaFoldDB" id="A0A2U9C5X5"/>
<evidence type="ECO:0000256" key="1">
    <source>
        <dbReference type="SAM" id="MobiDB-lite"/>
    </source>
</evidence>
<gene>
    <name evidence="2" type="ORF">SMAX5B_009328</name>
</gene>
<dbReference type="EMBL" id="CP026255">
    <property type="protein sequence ID" value="AWP11995.1"/>
    <property type="molecule type" value="Genomic_DNA"/>
</dbReference>
<protein>
    <submittedName>
        <fullName evidence="2">Uncharacterized protein</fullName>
    </submittedName>
</protein>
<feature type="compositionally biased region" description="Basic and acidic residues" evidence="1">
    <location>
        <begin position="36"/>
        <end position="47"/>
    </location>
</feature>
<dbReference type="Proteomes" id="UP000246464">
    <property type="component" value="Chromosome 13"/>
</dbReference>
<sequence length="120" mass="13584">MRTRSLPDQSEFTQPRRPAILVEVPAGGTRAHRRPALSDRAMDERNQRARVRMQAERRRRAAPRTGTTPRSLDPATARVKDHPRDTQLTSPRELRVLLTSSFECRSRASRCAAPCAACPR</sequence>
<organism evidence="2 3">
    <name type="scientific">Scophthalmus maximus</name>
    <name type="common">Turbot</name>
    <name type="synonym">Psetta maxima</name>
    <dbReference type="NCBI Taxonomy" id="52904"/>
    <lineage>
        <taxon>Eukaryota</taxon>
        <taxon>Metazoa</taxon>
        <taxon>Chordata</taxon>
        <taxon>Craniata</taxon>
        <taxon>Vertebrata</taxon>
        <taxon>Euteleostomi</taxon>
        <taxon>Actinopterygii</taxon>
        <taxon>Neopterygii</taxon>
        <taxon>Teleostei</taxon>
        <taxon>Neoteleostei</taxon>
        <taxon>Acanthomorphata</taxon>
        <taxon>Carangaria</taxon>
        <taxon>Pleuronectiformes</taxon>
        <taxon>Pleuronectoidei</taxon>
        <taxon>Scophthalmidae</taxon>
        <taxon>Scophthalmus</taxon>
    </lineage>
</organism>
<evidence type="ECO:0000313" key="3">
    <source>
        <dbReference type="Proteomes" id="UP000246464"/>
    </source>
</evidence>
<proteinExistence type="predicted"/>
<feature type="compositionally biased region" description="Polar residues" evidence="1">
    <location>
        <begin position="1"/>
        <end position="13"/>
    </location>
</feature>
<feature type="region of interest" description="Disordered" evidence="1">
    <location>
        <begin position="25"/>
        <end position="90"/>
    </location>
</feature>